<evidence type="ECO:0000313" key="4">
    <source>
        <dbReference type="Proteomes" id="UP000033067"/>
    </source>
</evidence>
<dbReference type="KEGG" id="psuw:WQ53_10440"/>
<gene>
    <name evidence="3" type="ORF">WQ53_10440</name>
</gene>
<reference evidence="3 4" key="1">
    <citation type="journal article" date="2015" name="Genome Announc.">
        <title>Complete Genome Sequence of Pseudoxanthomonas suwonensis Strain J1, a Cellulose-Degrading Bacterium Isolated from Leaf- and Wood-Enriched Soil.</title>
        <authorList>
            <person name="Hou L."/>
            <person name="Jiang J."/>
            <person name="Xu Z."/>
            <person name="Zhou Y."/>
            <person name="Leung F.C."/>
        </authorList>
    </citation>
    <scope>NUCLEOTIDE SEQUENCE [LARGE SCALE GENOMIC DNA]</scope>
    <source>
        <strain evidence="3 4">J1</strain>
    </source>
</reference>
<feature type="signal peptide" evidence="1">
    <location>
        <begin position="1"/>
        <end position="21"/>
    </location>
</feature>
<keyword evidence="4" id="KW-1185">Reference proteome</keyword>
<name>A0A0E3UNE6_9GAMM</name>
<dbReference type="PATRIC" id="fig|314722.6.peg.2250"/>
<sequence length="260" mass="28547">MNAMPRLVPLLLATVAAQAFAADDSLSVGFGRTDYSNGYGTRDLFTVEYVNRSGANTAVVQASAAERSYDDGDDFDGVALSGTLYRDWSPGISTRTSVAVASDDPVFVRRAVDQDVTFKPMARTTLTLGARYAEYYGDNHAGIAYLAGAYYFPRLMLRYRYSHYRLSGSGSSHGNLLMLRYRDRGGEGATQLWLGQGTSIREYDWSPIVQAGDFRSVTLRRVQPLAPGLALNALVEQAWYETPVGDYEGVTVGLGLAWKW</sequence>
<dbReference type="InterPro" id="IPR030887">
    <property type="entry name" value="Beta-barrel_YaiO"/>
</dbReference>
<evidence type="ECO:0000259" key="2">
    <source>
        <dbReference type="Pfam" id="PF19413"/>
    </source>
</evidence>
<dbReference type="AlphaFoldDB" id="A0A0E3UNE6"/>
<dbReference type="NCBIfam" id="TIGR04390">
    <property type="entry name" value="OMP_YaiO_dom"/>
    <property type="match status" value="1"/>
</dbReference>
<dbReference type="Proteomes" id="UP000033067">
    <property type="component" value="Chromosome"/>
</dbReference>
<dbReference type="OrthoDB" id="6570374at2"/>
<feature type="chain" id="PRO_5002413106" description="YaiO beta-barrel domain-containing protein" evidence="1">
    <location>
        <begin position="22"/>
        <end position="260"/>
    </location>
</feature>
<proteinExistence type="predicted"/>
<organism evidence="3 4">
    <name type="scientific">Pseudoxanthomonas suwonensis</name>
    <dbReference type="NCBI Taxonomy" id="314722"/>
    <lineage>
        <taxon>Bacteria</taxon>
        <taxon>Pseudomonadati</taxon>
        <taxon>Pseudomonadota</taxon>
        <taxon>Gammaproteobacteria</taxon>
        <taxon>Lysobacterales</taxon>
        <taxon>Lysobacteraceae</taxon>
        <taxon>Pseudoxanthomonas</taxon>
    </lineage>
</organism>
<evidence type="ECO:0000313" key="3">
    <source>
        <dbReference type="EMBL" id="AKC87101.1"/>
    </source>
</evidence>
<protein>
    <recommendedName>
        <fullName evidence="2">YaiO beta-barrel domain-containing protein</fullName>
    </recommendedName>
</protein>
<accession>A0A0E3UNE6</accession>
<keyword evidence="1" id="KW-0732">Signal</keyword>
<feature type="domain" description="YaiO beta-barrel" evidence="2">
    <location>
        <begin position="24"/>
        <end position="204"/>
    </location>
</feature>
<dbReference type="Pfam" id="PF19413">
    <property type="entry name" value="YaiO"/>
    <property type="match status" value="1"/>
</dbReference>
<evidence type="ECO:0000256" key="1">
    <source>
        <dbReference type="SAM" id="SignalP"/>
    </source>
</evidence>
<dbReference type="RefSeq" id="WP_052632100.1">
    <property type="nucleotide sequence ID" value="NZ_CP011144.1"/>
</dbReference>
<dbReference type="EMBL" id="CP011144">
    <property type="protein sequence ID" value="AKC87101.1"/>
    <property type="molecule type" value="Genomic_DNA"/>
</dbReference>